<dbReference type="InterPro" id="IPR005828">
    <property type="entry name" value="MFS_sugar_transport-like"/>
</dbReference>
<feature type="transmembrane region" description="Helical" evidence="8">
    <location>
        <begin position="478"/>
        <end position="496"/>
    </location>
</feature>
<dbReference type="PROSITE" id="PS50850">
    <property type="entry name" value="MFS"/>
    <property type="match status" value="1"/>
</dbReference>
<comment type="subcellular location">
    <subcellularLocation>
        <location evidence="1">Membrane</location>
        <topology evidence="1">Multi-pass membrane protein</topology>
    </subcellularLocation>
</comment>
<evidence type="ECO:0000256" key="3">
    <source>
        <dbReference type="ARBA" id="ARBA00022448"/>
    </source>
</evidence>
<dbReference type="PROSITE" id="PS00217">
    <property type="entry name" value="SUGAR_TRANSPORT_2"/>
    <property type="match status" value="1"/>
</dbReference>
<evidence type="ECO:0000313" key="11">
    <source>
        <dbReference type="Proteomes" id="UP000033540"/>
    </source>
</evidence>
<evidence type="ECO:0000256" key="2">
    <source>
        <dbReference type="ARBA" id="ARBA00010992"/>
    </source>
</evidence>
<comment type="similarity">
    <text evidence="2 7">Belongs to the major facilitator superfamily. Sugar transporter (TC 2.A.1.1) family.</text>
</comment>
<evidence type="ECO:0000259" key="9">
    <source>
        <dbReference type="PROSITE" id="PS50850"/>
    </source>
</evidence>
<feature type="transmembrane region" description="Helical" evidence="8">
    <location>
        <begin position="225"/>
        <end position="244"/>
    </location>
</feature>
<comment type="caution">
    <text evidence="10">The sequence shown here is derived from an EMBL/GenBank/DDBJ whole genome shotgun (WGS) entry which is preliminary data.</text>
</comment>
<feature type="transmembrane region" description="Helical" evidence="8">
    <location>
        <begin position="138"/>
        <end position="160"/>
    </location>
</feature>
<evidence type="ECO:0000256" key="8">
    <source>
        <dbReference type="SAM" id="Phobius"/>
    </source>
</evidence>
<dbReference type="FunFam" id="1.20.1250.20:FF:000078">
    <property type="entry name" value="MFS maltose transporter, putative"/>
    <property type="match status" value="1"/>
</dbReference>
<gene>
    <name evidence="10" type="ORF">P875_00022066</name>
</gene>
<keyword evidence="3 7" id="KW-0813">Transport</keyword>
<dbReference type="Proteomes" id="UP000033540">
    <property type="component" value="Unassembled WGS sequence"/>
</dbReference>
<keyword evidence="4 8" id="KW-0812">Transmembrane</keyword>
<evidence type="ECO:0000256" key="1">
    <source>
        <dbReference type="ARBA" id="ARBA00004141"/>
    </source>
</evidence>
<accession>A0A0F0IGE8</accession>
<feature type="domain" description="Major facilitator superfamily (MFS) profile" evidence="9">
    <location>
        <begin position="56"/>
        <end position="500"/>
    </location>
</feature>
<feature type="transmembrane region" description="Helical" evidence="8">
    <location>
        <begin position="406"/>
        <end position="428"/>
    </location>
</feature>
<dbReference type="InterPro" id="IPR050360">
    <property type="entry name" value="MFS_Sugar_Transporters"/>
</dbReference>
<dbReference type="GO" id="GO:0005351">
    <property type="term" value="F:carbohydrate:proton symporter activity"/>
    <property type="evidence" value="ECO:0007669"/>
    <property type="project" value="TreeGrafter"/>
</dbReference>
<feature type="transmembrane region" description="Helical" evidence="8">
    <location>
        <begin position="318"/>
        <end position="341"/>
    </location>
</feature>
<evidence type="ECO:0000256" key="7">
    <source>
        <dbReference type="RuleBase" id="RU003346"/>
    </source>
</evidence>
<dbReference type="OrthoDB" id="6612291at2759"/>
<dbReference type="InterPro" id="IPR036259">
    <property type="entry name" value="MFS_trans_sf"/>
</dbReference>
<dbReference type="PANTHER" id="PTHR48022">
    <property type="entry name" value="PLASTIDIC GLUCOSE TRANSPORTER 4"/>
    <property type="match status" value="1"/>
</dbReference>
<dbReference type="EMBL" id="JZEE01000335">
    <property type="protein sequence ID" value="KJK65822.1"/>
    <property type="molecule type" value="Genomic_DNA"/>
</dbReference>
<protein>
    <submittedName>
        <fullName evidence="10">MFS transporter sugar porter SP family protein</fullName>
    </submittedName>
</protein>
<reference evidence="10 11" key="1">
    <citation type="submission" date="2015-02" db="EMBL/GenBank/DDBJ databases">
        <title>Draft genome sequence of Aspergillus parasiticus SU-1.</title>
        <authorList>
            <person name="Yu J."/>
            <person name="Fedorova N."/>
            <person name="Yin Y."/>
            <person name="Losada L."/>
            <person name="Zafar N."/>
            <person name="Taujale R."/>
            <person name="Ehrlich K.C."/>
            <person name="Bhatnagar D."/>
            <person name="Cleveland T.E."/>
            <person name="Bennett J.W."/>
            <person name="Nierman W.C."/>
        </authorList>
    </citation>
    <scope>NUCLEOTIDE SEQUENCE [LARGE SCALE GENOMIC DNA]</scope>
    <source>
        <strain evidence="11">ATCC 56775 / NRRL 5862 / SRRC 143 / SU-1</strain>
    </source>
</reference>
<proteinExistence type="inferred from homology"/>
<evidence type="ECO:0000256" key="5">
    <source>
        <dbReference type="ARBA" id="ARBA00022989"/>
    </source>
</evidence>
<sequence length="554" mass="61199">MTIEKVAVPIGHDLRGFNLNDDHTTHFINQARESDAADKLLTVGQALRKYRKAVLWSMLLSTSLIMEGYDLGIINAFFGQAQFKERFGVYNTATGEKLITPAWQSGLSNSSLVGQLFGLIANSYCQDKFGARLTMMFFMAWMTATISIVCFAPSLSVLAWGEAMCGVPWGVFQTLSTSYASEVVPSVLRPYVTTYVCLCWGAGKLLSSGVIRAVSNIKGDLGWQIPFFLQWIWPVPLFISAYLAPESPWNAVRRGKLDLARKSLTRLSRDTPERTGEVEAALAYIKHITALEEAETAEARLIECFRGSNLRRTEINCVVWGAQTFSGMAMVSYAVVFLQAAGFSEVQSLNLNISLAACSIVGGIICWLLFPYFGRVTPYMGGMTFMFFCSVTIGGLGWAHSTGAHIAIGILLVLSNLSYMITIGPAAYPIVSETPSGRLRYKTLVIGRFMYNVCGVIINIITPRMISSAGWNWGARTGLFYAGTNLLCNIWCFFRLPETKDRSFGEIDILFENRVPARKFKSTKVNQFSLLATTDLKGEDEAGIQTVTQIERVA</sequence>
<keyword evidence="6 8" id="KW-0472">Membrane</keyword>
<dbReference type="SUPFAM" id="SSF103473">
    <property type="entry name" value="MFS general substrate transporter"/>
    <property type="match status" value="1"/>
</dbReference>
<dbReference type="InterPro" id="IPR020846">
    <property type="entry name" value="MFS_dom"/>
</dbReference>
<evidence type="ECO:0000256" key="4">
    <source>
        <dbReference type="ARBA" id="ARBA00022692"/>
    </source>
</evidence>
<keyword evidence="5 8" id="KW-1133">Transmembrane helix</keyword>
<evidence type="ECO:0000256" key="6">
    <source>
        <dbReference type="ARBA" id="ARBA00023136"/>
    </source>
</evidence>
<feature type="transmembrane region" description="Helical" evidence="8">
    <location>
        <begin position="380"/>
        <end position="400"/>
    </location>
</feature>
<organism evidence="10 11">
    <name type="scientific">Aspergillus parasiticus (strain ATCC 56775 / NRRL 5862 / SRRC 143 / SU-1)</name>
    <dbReference type="NCBI Taxonomy" id="1403190"/>
    <lineage>
        <taxon>Eukaryota</taxon>
        <taxon>Fungi</taxon>
        <taxon>Dikarya</taxon>
        <taxon>Ascomycota</taxon>
        <taxon>Pezizomycotina</taxon>
        <taxon>Eurotiomycetes</taxon>
        <taxon>Eurotiomycetidae</taxon>
        <taxon>Eurotiales</taxon>
        <taxon>Aspergillaceae</taxon>
        <taxon>Aspergillus</taxon>
        <taxon>Aspergillus subgen. Circumdati</taxon>
    </lineage>
</organism>
<dbReference type="InterPro" id="IPR003663">
    <property type="entry name" value="Sugar/inositol_transpt"/>
</dbReference>
<evidence type="ECO:0000313" key="10">
    <source>
        <dbReference type="EMBL" id="KJK65822.1"/>
    </source>
</evidence>
<dbReference type="PANTHER" id="PTHR48022:SF53">
    <property type="entry name" value="ALPHA-GLUCOSIDE TRANSPORTER, PUTATIVE (AFU_ORTHOLOGUE AFUA_3G01700)-RELATED"/>
    <property type="match status" value="1"/>
</dbReference>
<dbReference type="GO" id="GO:0016020">
    <property type="term" value="C:membrane"/>
    <property type="evidence" value="ECO:0007669"/>
    <property type="project" value="UniProtKB-SubCell"/>
</dbReference>
<dbReference type="InterPro" id="IPR005829">
    <property type="entry name" value="Sugar_transporter_CS"/>
</dbReference>
<dbReference type="Gene3D" id="1.20.1250.20">
    <property type="entry name" value="MFS general substrate transporter like domains"/>
    <property type="match status" value="1"/>
</dbReference>
<feature type="transmembrane region" description="Helical" evidence="8">
    <location>
        <begin position="353"/>
        <end position="373"/>
    </location>
</feature>
<feature type="transmembrane region" description="Helical" evidence="8">
    <location>
        <begin position="449"/>
        <end position="466"/>
    </location>
</feature>
<dbReference type="AlphaFoldDB" id="A0A0F0IGE8"/>
<dbReference type="Pfam" id="PF00083">
    <property type="entry name" value="Sugar_tr"/>
    <property type="match status" value="1"/>
</dbReference>
<dbReference type="NCBIfam" id="TIGR00879">
    <property type="entry name" value="SP"/>
    <property type="match status" value="1"/>
</dbReference>
<name>A0A0F0IGE8_ASPPU</name>